<keyword evidence="4" id="KW-1185">Reference proteome</keyword>
<organism evidence="3 4">
    <name type="scientific">endosymbiont of Riftia pachyptila</name>
    <name type="common">vent Ph05</name>
    <dbReference type="NCBI Taxonomy" id="1048808"/>
    <lineage>
        <taxon>Bacteria</taxon>
        <taxon>Pseudomonadati</taxon>
        <taxon>Pseudomonadota</taxon>
        <taxon>Gammaproteobacteria</taxon>
        <taxon>sulfur-oxidizing symbionts</taxon>
    </lineage>
</organism>
<dbReference type="InterPro" id="IPR052894">
    <property type="entry name" value="AsmA-related"/>
</dbReference>
<reference evidence="3" key="1">
    <citation type="journal article" date="2011" name="ISME J.">
        <title>The endosymbionts of the deep-sea tubeworms Riftia pachyptila and Tevnia jerichonana share an identical physiology as revealed by proteogenomic analyses.</title>
        <authorList>
            <person name="Gardebrecht A."/>
            <person name="Markert S."/>
            <person name="Felbeck H."/>
            <person name="Thuermer A."/>
            <person name="Albrecht D."/>
            <person name="Wollherr A."/>
            <person name="Kabisch J."/>
            <person name="Lehmann R."/>
            <person name="Daniel R."/>
            <person name="Liesegang H."/>
            <person name="Hecker M."/>
            <person name="Sievert S.M."/>
            <person name="Schweder T."/>
        </authorList>
    </citation>
    <scope>NUCLEOTIDE SEQUENCE [LARGE SCALE GENOMIC DNA]</scope>
</reference>
<feature type="domain" description="AsmA" evidence="2">
    <location>
        <begin position="3"/>
        <end position="143"/>
    </location>
</feature>
<dbReference type="InterPro" id="IPR007844">
    <property type="entry name" value="AsmA"/>
</dbReference>
<keyword evidence="1" id="KW-0812">Transmembrane</keyword>
<evidence type="ECO:0000256" key="1">
    <source>
        <dbReference type="SAM" id="Phobius"/>
    </source>
</evidence>
<gene>
    <name evidence="3" type="ORF">Rifp1Sym_eq00050</name>
</gene>
<evidence type="ECO:0000313" key="4">
    <source>
        <dbReference type="Proteomes" id="UP000004491"/>
    </source>
</evidence>
<accession>G2DHB7</accession>
<dbReference type="PANTHER" id="PTHR30441:SF4">
    <property type="entry name" value="PROTEIN ASMA"/>
    <property type="match status" value="1"/>
</dbReference>
<protein>
    <submittedName>
        <fullName evidence="3">AsmA protein</fullName>
    </submittedName>
</protein>
<evidence type="ECO:0000313" key="3">
    <source>
        <dbReference type="EMBL" id="EGV49991.1"/>
    </source>
</evidence>
<evidence type="ECO:0000259" key="2">
    <source>
        <dbReference type="Pfam" id="PF05170"/>
    </source>
</evidence>
<dbReference type="Proteomes" id="UP000004491">
    <property type="component" value="Unassembled WGS sequence"/>
</dbReference>
<dbReference type="Pfam" id="PF05170">
    <property type="entry name" value="AsmA"/>
    <property type="match status" value="3"/>
</dbReference>
<name>G2DHB7_9GAMM</name>
<keyword evidence="1" id="KW-1133">Transmembrane helix</keyword>
<dbReference type="EMBL" id="AFOC01000122">
    <property type="protein sequence ID" value="EGV49991.1"/>
    <property type="molecule type" value="Genomic_DNA"/>
</dbReference>
<sequence length="1033" mass="110789">MAMKKLGIALGLVSLFVIAVLLIGLILLMNTDFNRLKPWLAAQLSEASGRELVIAGDLELQLSLEPRLKLQQVSLANAPWGSRQPMLQLEHLELQLQLLPLLKRRLVVDRIELAGLDLLLETDPDGQANWQFGKPAKSRPADSRSGRPLLPVVRLAQIERVRVSYRDGASGEIATTTIDHLQLGANSDQTLLELDGKGAINQQAYSLSGRVGMPNVLASAPLPVDLKLDLPGLVLDLQGQIQNALTGKGIKIAFSLDLPNPAQALASAASMLPALKSVGPIPHQPMRLSGQFRDQADGYLIEQLNWSLGDNNLTGRLAFTPGGKQPRFDLALRSTLLDLDQLLHPQAEGEARKTALPQPVAAQAQSSDHLFDLRLSDEPLPLAMLQAFDARLSFQGQRIITQGLSIEALALELSLQAGRLELKPLSLKLAEGQIEADLTLDSTKSTPALGIQLTAEQLDLAILARALGVEQISQGRLDLIIDLRGRGRSPRALLQQLQGDSHLELKQLALQLKNPQRKSLLPLRLEHLRMGFDAAKGPLAYQLVGSYGEDPFSADGQIGSLAELLLSRPTPLQINAAALDAALSIEGMVKIPLTAKEVELQLGLDAPHPDRTVKALAAWVPALKEAGPIPALPLKISGQLKAQQDRYSLDEMLLTLGNSDLSGWLVLSLEGERPAVEAELASNLLDIDAIFPPPPQIQTPVQKAQRESSEILEVDSSGEKAAEPAAPAFLFSKEPLPLESLKLADLELVYRAKQISGRGHVAKDLELQLSLKDGILQLKPLQGLFSGGRMSSHLRLDSRPLLPRLETDLQISQLDYGALLAGPGEAPQFAGKADLDLQLRGSGDSVHELMAGADGEARLVISDGRYSSGAIGFLATDLQALLPSPDDKEGQPINCGVVHFDIVKGQADARAIVFDTGALSLIGTGKIDLGREQLDLRLDPRAKNISVMKLTLVPLSVGGTLAHPTITPKVAGTLKTTATTLTALATGGTSLLVEALAEKVVDQIDETDYCTMALNGKRVEPAFLGTVKKESGD</sequence>
<feature type="domain" description="AsmA" evidence="2">
    <location>
        <begin position="312"/>
        <end position="507"/>
    </location>
</feature>
<dbReference type="GO" id="GO:0005886">
    <property type="term" value="C:plasma membrane"/>
    <property type="evidence" value="ECO:0007669"/>
    <property type="project" value="TreeGrafter"/>
</dbReference>
<feature type="transmembrane region" description="Helical" evidence="1">
    <location>
        <begin position="7"/>
        <end position="29"/>
    </location>
</feature>
<dbReference type="PANTHER" id="PTHR30441">
    <property type="entry name" value="DUF748 DOMAIN-CONTAINING PROTEIN"/>
    <property type="match status" value="1"/>
</dbReference>
<proteinExistence type="predicted"/>
<dbReference type="GO" id="GO:0090313">
    <property type="term" value="P:regulation of protein targeting to membrane"/>
    <property type="evidence" value="ECO:0007669"/>
    <property type="project" value="TreeGrafter"/>
</dbReference>
<comment type="caution">
    <text evidence="3">The sequence shown here is derived from an EMBL/GenBank/DDBJ whole genome shotgun (WGS) entry which is preliminary data.</text>
</comment>
<dbReference type="AlphaFoldDB" id="G2DHB7"/>
<keyword evidence="1" id="KW-0472">Membrane</keyword>
<feature type="domain" description="AsmA" evidence="2">
    <location>
        <begin position="656"/>
        <end position="908"/>
    </location>
</feature>